<gene>
    <name evidence="3" type="ORF">LRAMOSA00403</name>
</gene>
<dbReference type="EMBL" id="LK023313">
    <property type="protein sequence ID" value="CDS03001.1"/>
    <property type="molecule type" value="Genomic_DNA"/>
</dbReference>
<feature type="transmembrane region" description="Helical" evidence="2">
    <location>
        <begin position="169"/>
        <end position="192"/>
    </location>
</feature>
<sequence length="427" mass="47572">MSGLTVTDLTTRTLTHHCVEQECHCDWRLSIYGCTEETAMYYVYIVNIALSGLVVAVGIGLIIHRLFIKGHKLWDYRRAGGCLRPKPVDSMLVLLTFFNILRLISSVVLVVDIAPTNLIARSFLFEIPWQFGYGSFALYLVGIAQTLAESHKAVSTGWLPSALVVDLMGSWFFLWPFVINNVCSIISGAFAYSNLYVAEVFARLLYGFWFLHDASLSGAVLFAGWRLVRILNSHLARFGKDNARYQAIKTGIFKIKMLVGIIIVCLMSFASFLLLYGILRDRIMTSTVGSVILAVIWTYLGPMTTVFVEAAIIINPKFEKNPALVTNSSSGTGGDSTFPTSTGETSTSYTAPGVTMSFNDKEEMTDIKQQQLRYQQLYQKHAIGPNVSNHSPTDRASDDSTADDFQRQKFRNHAADDTGSSKYELVY</sequence>
<protein>
    <submittedName>
        <fullName evidence="3">Uncharacterized protein</fullName>
    </submittedName>
</protein>
<dbReference type="AlphaFoldDB" id="A0A077W7C0"/>
<organism evidence="3">
    <name type="scientific">Lichtheimia ramosa</name>
    <dbReference type="NCBI Taxonomy" id="688394"/>
    <lineage>
        <taxon>Eukaryota</taxon>
        <taxon>Fungi</taxon>
        <taxon>Fungi incertae sedis</taxon>
        <taxon>Mucoromycota</taxon>
        <taxon>Mucoromycotina</taxon>
        <taxon>Mucoromycetes</taxon>
        <taxon>Mucorales</taxon>
        <taxon>Lichtheimiaceae</taxon>
        <taxon>Lichtheimia</taxon>
    </lineage>
</organism>
<feature type="transmembrane region" description="Helical" evidence="2">
    <location>
        <begin position="131"/>
        <end position="148"/>
    </location>
</feature>
<feature type="compositionally biased region" description="Low complexity" evidence="1">
    <location>
        <begin position="326"/>
        <end position="343"/>
    </location>
</feature>
<dbReference type="OrthoDB" id="2131431at2759"/>
<keyword evidence="2" id="KW-1133">Transmembrane helix</keyword>
<accession>A0A077W7C0</accession>
<evidence type="ECO:0000256" key="1">
    <source>
        <dbReference type="SAM" id="MobiDB-lite"/>
    </source>
</evidence>
<reference evidence="3" key="1">
    <citation type="journal article" date="2014" name="Genome Announc.">
        <title>De novo whole-genome sequence and genome annotation of Lichtheimia ramosa.</title>
        <authorList>
            <person name="Linde J."/>
            <person name="Schwartze V."/>
            <person name="Binder U."/>
            <person name="Lass-Florl C."/>
            <person name="Voigt K."/>
            <person name="Horn F."/>
        </authorList>
    </citation>
    <scope>NUCLEOTIDE SEQUENCE</scope>
    <source>
        <strain evidence="3">JMRC FSU:6197</strain>
    </source>
</reference>
<feature type="region of interest" description="Disordered" evidence="1">
    <location>
        <begin position="325"/>
        <end position="354"/>
    </location>
</feature>
<keyword evidence="2" id="KW-0472">Membrane</keyword>
<proteinExistence type="predicted"/>
<evidence type="ECO:0000313" key="3">
    <source>
        <dbReference type="EMBL" id="CDS03001.1"/>
    </source>
</evidence>
<evidence type="ECO:0000256" key="2">
    <source>
        <dbReference type="SAM" id="Phobius"/>
    </source>
</evidence>
<name>A0A077W7C0_9FUNG</name>
<feature type="transmembrane region" description="Helical" evidence="2">
    <location>
        <begin position="88"/>
        <end position="111"/>
    </location>
</feature>
<feature type="transmembrane region" description="Helical" evidence="2">
    <location>
        <begin position="291"/>
        <end position="314"/>
    </location>
</feature>
<feature type="transmembrane region" description="Helical" evidence="2">
    <location>
        <begin position="41"/>
        <end position="67"/>
    </location>
</feature>
<feature type="transmembrane region" description="Helical" evidence="2">
    <location>
        <begin position="258"/>
        <end position="279"/>
    </location>
</feature>
<feature type="transmembrane region" description="Helical" evidence="2">
    <location>
        <begin position="204"/>
        <end position="228"/>
    </location>
</feature>
<feature type="region of interest" description="Disordered" evidence="1">
    <location>
        <begin position="384"/>
        <end position="427"/>
    </location>
</feature>
<keyword evidence="2" id="KW-0812">Transmembrane</keyword>